<evidence type="ECO:0000313" key="3">
    <source>
        <dbReference type="EMBL" id="GHC24973.1"/>
    </source>
</evidence>
<dbReference type="EMBL" id="BMYI01000007">
    <property type="protein sequence ID" value="GHC24973.1"/>
    <property type="molecule type" value="Genomic_DNA"/>
</dbReference>
<accession>A0ABQ3FHW7</accession>
<comment type="similarity">
    <text evidence="1 2">Belongs to the enoyl-CoA hydratase/isomerase family.</text>
</comment>
<gene>
    <name evidence="3" type="ORF">GCM10007291_25760</name>
</gene>
<evidence type="ECO:0000313" key="4">
    <source>
        <dbReference type="Proteomes" id="UP000658305"/>
    </source>
</evidence>
<dbReference type="PANTHER" id="PTHR43802:SF1">
    <property type="entry name" value="IP11341P-RELATED"/>
    <property type="match status" value="1"/>
</dbReference>
<name>A0ABQ3FHW7_9RHOB</name>
<dbReference type="InterPro" id="IPR018376">
    <property type="entry name" value="Enoyl-CoA_hyd/isom_CS"/>
</dbReference>
<dbReference type="Pfam" id="PF00378">
    <property type="entry name" value="ECH_1"/>
    <property type="match status" value="1"/>
</dbReference>
<dbReference type="CDD" id="cd06558">
    <property type="entry name" value="crotonase-like"/>
    <property type="match status" value="1"/>
</dbReference>
<sequence length="276" mass="29750">MESTDLPTEIVGCEIRDGVAWLTINRPKKINALSSGVVQALTAHVRDLQADDRVKVIVLRGSGNHFSVGYDISEEVEVGLARPEDWHGALSNNVGLSMAVWASQKPTIAAVDGWCLAGACELAMACDMIVATDHAQFGEPEIRFGSGPVTLLMPFILGQKKTMELLLTGDTISAAEAERLGMINRVVAPEALDQTVAQLAQKIALTPLITLRLTKIALTRAYEAMGLRNAVNTNLDLAATLNAAQAPEKTEFVTLVREQGLRKALDFRDSRYGALT</sequence>
<dbReference type="RefSeq" id="WP_189381252.1">
    <property type="nucleotide sequence ID" value="NZ_BMYI01000007.1"/>
</dbReference>
<dbReference type="PROSITE" id="PS00166">
    <property type="entry name" value="ENOYL_COA_HYDRATASE"/>
    <property type="match status" value="1"/>
</dbReference>
<comment type="caution">
    <text evidence="3">The sequence shown here is derived from an EMBL/GenBank/DDBJ whole genome shotgun (WGS) entry which is preliminary data.</text>
</comment>
<evidence type="ECO:0000256" key="2">
    <source>
        <dbReference type="RuleBase" id="RU003707"/>
    </source>
</evidence>
<organism evidence="3 4">
    <name type="scientific">Gemmobacter nanjingensis</name>
    <dbReference type="NCBI Taxonomy" id="488454"/>
    <lineage>
        <taxon>Bacteria</taxon>
        <taxon>Pseudomonadati</taxon>
        <taxon>Pseudomonadota</taxon>
        <taxon>Alphaproteobacteria</taxon>
        <taxon>Rhodobacterales</taxon>
        <taxon>Paracoccaceae</taxon>
        <taxon>Gemmobacter</taxon>
    </lineage>
</organism>
<proteinExistence type="inferred from homology"/>
<dbReference type="InterPro" id="IPR001753">
    <property type="entry name" value="Enoyl-CoA_hydra/iso"/>
</dbReference>
<dbReference type="PANTHER" id="PTHR43802">
    <property type="entry name" value="ENOYL-COA HYDRATASE"/>
    <property type="match status" value="1"/>
</dbReference>
<dbReference type="Gene3D" id="3.90.226.10">
    <property type="entry name" value="2-enoyl-CoA Hydratase, Chain A, domain 1"/>
    <property type="match status" value="1"/>
</dbReference>
<evidence type="ECO:0000256" key="1">
    <source>
        <dbReference type="ARBA" id="ARBA00005254"/>
    </source>
</evidence>
<protein>
    <submittedName>
        <fullName evidence="3">Enoyl-CoA hydratase</fullName>
    </submittedName>
</protein>
<reference evidence="4" key="1">
    <citation type="journal article" date="2019" name="Int. J. Syst. Evol. Microbiol.">
        <title>The Global Catalogue of Microorganisms (GCM) 10K type strain sequencing project: providing services to taxonomists for standard genome sequencing and annotation.</title>
        <authorList>
            <consortium name="The Broad Institute Genomics Platform"/>
            <consortium name="The Broad Institute Genome Sequencing Center for Infectious Disease"/>
            <person name="Wu L."/>
            <person name="Ma J."/>
        </authorList>
    </citation>
    <scope>NUCLEOTIDE SEQUENCE [LARGE SCALE GENOMIC DNA]</scope>
    <source>
        <strain evidence="4">KCTC 23298</strain>
    </source>
</reference>
<dbReference type="InterPro" id="IPR029045">
    <property type="entry name" value="ClpP/crotonase-like_dom_sf"/>
</dbReference>
<dbReference type="SUPFAM" id="SSF52096">
    <property type="entry name" value="ClpP/crotonase"/>
    <property type="match status" value="1"/>
</dbReference>
<keyword evidence="4" id="KW-1185">Reference proteome</keyword>
<dbReference type="Proteomes" id="UP000658305">
    <property type="component" value="Unassembled WGS sequence"/>
</dbReference>